<accession>A0A1D8NAA6</accession>
<sequence>MTHMSGRSTIMDFTSASLPEVTGFSLIFHNSHRRYASSVDPYPEYVQHPEVCDLDLGVWRQTETYTGGRNLIGFEGKPTIGIPCNNQTTPPCGCFAEALLSVDGEASIIQKTHGCWVNFSELSFFQRLLFVQLMQRLSSRDPFSDTPCHPCSLVGPGLRVARGQSRPWKSPPRLGCDFC</sequence>
<organism evidence="1 2">
    <name type="scientific">Yarrowia lipolytica</name>
    <name type="common">Candida lipolytica</name>
    <dbReference type="NCBI Taxonomy" id="4952"/>
    <lineage>
        <taxon>Eukaryota</taxon>
        <taxon>Fungi</taxon>
        <taxon>Dikarya</taxon>
        <taxon>Ascomycota</taxon>
        <taxon>Saccharomycotina</taxon>
        <taxon>Dipodascomycetes</taxon>
        <taxon>Dipodascales</taxon>
        <taxon>Dipodascales incertae sedis</taxon>
        <taxon>Yarrowia</taxon>
    </lineage>
</organism>
<evidence type="ECO:0000313" key="1">
    <source>
        <dbReference type="EMBL" id="AOW02559.1"/>
    </source>
</evidence>
<dbReference type="Proteomes" id="UP000182444">
    <property type="component" value="Chromosome 1C"/>
</dbReference>
<reference evidence="1 2" key="1">
    <citation type="journal article" date="2016" name="PLoS ONE">
        <title>Sequence Assembly of Yarrowia lipolytica Strain W29/CLIB89 Shows Transposable Element Diversity.</title>
        <authorList>
            <person name="Magnan C."/>
            <person name="Yu J."/>
            <person name="Chang I."/>
            <person name="Jahn E."/>
            <person name="Kanomata Y."/>
            <person name="Wu J."/>
            <person name="Zeller M."/>
            <person name="Oakes M."/>
            <person name="Baldi P."/>
            <person name="Sandmeyer S."/>
        </authorList>
    </citation>
    <scope>NUCLEOTIDE SEQUENCE [LARGE SCALE GENOMIC DNA]</scope>
    <source>
        <strain evidence="2">CLIB89(W29)</strain>
    </source>
</reference>
<gene>
    <name evidence="1" type="ORF">YALI1_C12474g</name>
</gene>
<evidence type="ECO:0000313" key="2">
    <source>
        <dbReference type="Proteomes" id="UP000182444"/>
    </source>
</evidence>
<protein>
    <submittedName>
        <fullName evidence="1">Uncharacterized protein</fullName>
    </submittedName>
</protein>
<dbReference type="GeneID" id="94582896"/>
<name>A0A1D8NAA6_YARLL</name>
<dbReference type="EMBL" id="CP017555">
    <property type="protein sequence ID" value="AOW02559.1"/>
    <property type="molecule type" value="Genomic_DNA"/>
</dbReference>
<dbReference type="RefSeq" id="XP_068138359.1">
    <property type="nucleotide sequence ID" value="XM_068282258.1"/>
</dbReference>
<dbReference type="VEuPathDB" id="FungiDB:YALI1_C12474g"/>
<proteinExistence type="predicted"/>
<dbReference type="AlphaFoldDB" id="A0A1D8NAA6"/>